<gene>
    <name evidence="3" type="ORF">TCAL_17306</name>
</gene>
<dbReference type="EMBL" id="VCGU01000009">
    <property type="protein sequence ID" value="TRY71130.1"/>
    <property type="molecule type" value="Genomic_DNA"/>
</dbReference>
<keyword evidence="2" id="KW-0732">Signal</keyword>
<evidence type="ECO:0000313" key="4">
    <source>
        <dbReference type="Proteomes" id="UP000318571"/>
    </source>
</evidence>
<feature type="compositionally biased region" description="Polar residues" evidence="1">
    <location>
        <begin position="78"/>
        <end position="87"/>
    </location>
</feature>
<name>A0A553P0C2_TIGCA</name>
<accession>A0A553P0C2</accession>
<protein>
    <submittedName>
        <fullName evidence="3">Uncharacterized protein</fullName>
    </submittedName>
</protein>
<feature type="signal peptide" evidence="2">
    <location>
        <begin position="1"/>
        <end position="21"/>
    </location>
</feature>
<organism evidence="3 4">
    <name type="scientific">Tigriopus californicus</name>
    <name type="common">Marine copepod</name>
    <dbReference type="NCBI Taxonomy" id="6832"/>
    <lineage>
        <taxon>Eukaryota</taxon>
        <taxon>Metazoa</taxon>
        <taxon>Ecdysozoa</taxon>
        <taxon>Arthropoda</taxon>
        <taxon>Crustacea</taxon>
        <taxon>Multicrustacea</taxon>
        <taxon>Hexanauplia</taxon>
        <taxon>Copepoda</taxon>
        <taxon>Harpacticoida</taxon>
        <taxon>Harpacticidae</taxon>
        <taxon>Tigriopus</taxon>
    </lineage>
</organism>
<proteinExistence type="predicted"/>
<feature type="region of interest" description="Disordered" evidence="1">
    <location>
        <begin position="53"/>
        <end position="96"/>
    </location>
</feature>
<feature type="chain" id="PRO_5021864559" evidence="2">
    <location>
        <begin position="22"/>
        <end position="96"/>
    </location>
</feature>
<keyword evidence="4" id="KW-1185">Reference proteome</keyword>
<comment type="caution">
    <text evidence="3">The sequence shown here is derived from an EMBL/GenBank/DDBJ whole genome shotgun (WGS) entry which is preliminary data.</text>
</comment>
<dbReference type="AlphaFoldDB" id="A0A553P0C2"/>
<evidence type="ECO:0000313" key="3">
    <source>
        <dbReference type="EMBL" id="TRY71130.1"/>
    </source>
</evidence>
<sequence>MTVACLRFLALLAALAYEVVGTIPTSGEVATTSGCLGYGTPTNVGLITTSMETDRTTSTDNELWNSDKRGTHYHVHGNRQNNEQGSPGINHCLASL</sequence>
<evidence type="ECO:0000256" key="2">
    <source>
        <dbReference type="SAM" id="SignalP"/>
    </source>
</evidence>
<evidence type="ECO:0000256" key="1">
    <source>
        <dbReference type="SAM" id="MobiDB-lite"/>
    </source>
</evidence>
<reference evidence="3 4" key="1">
    <citation type="journal article" date="2018" name="Nat. Ecol. Evol.">
        <title>Genomic signatures of mitonuclear coevolution across populations of Tigriopus californicus.</title>
        <authorList>
            <person name="Barreto F.S."/>
            <person name="Watson E.T."/>
            <person name="Lima T.G."/>
            <person name="Willett C.S."/>
            <person name="Edmands S."/>
            <person name="Li W."/>
            <person name="Burton R.S."/>
        </authorList>
    </citation>
    <scope>NUCLEOTIDE SEQUENCE [LARGE SCALE GENOMIC DNA]</scope>
    <source>
        <strain evidence="3 4">San Diego</strain>
    </source>
</reference>
<dbReference type="Proteomes" id="UP000318571">
    <property type="component" value="Chromosome 9"/>
</dbReference>